<organism evidence="2 3">
    <name type="scientific">Mycolicibacter kumamotonensis</name>
    <dbReference type="NCBI Taxonomy" id="354243"/>
    <lineage>
        <taxon>Bacteria</taxon>
        <taxon>Bacillati</taxon>
        <taxon>Actinomycetota</taxon>
        <taxon>Actinomycetes</taxon>
        <taxon>Mycobacteriales</taxon>
        <taxon>Mycobacteriaceae</taxon>
        <taxon>Mycolicibacter</taxon>
    </lineage>
</organism>
<sequence>MAPDVVGYVVLFLMLVVGTSCTVVSKIFTEEQLQSVWDQLMDVTSLHQQSETQALAARAERQHRLWLENKSEGLYGSYPPAIDVFEEFWAKSDSQERPTNAVTLPNGVVIARETDDGLVGMLHRSIQLSRAQVIADAQIPAPVVVCRYTGKDRMLCRCAICTAQRNPHVQRFLYGDSRDY</sequence>
<keyword evidence="1" id="KW-0812">Transmembrane</keyword>
<comment type="caution">
    <text evidence="2">The sequence shown here is derived from an EMBL/GenBank/DDBJ whole genome shotgun (WGS) entry which is preliminary data.</text>
</comment>
<evidence type="ECO:0000313" key="3">
    <source>
        <dbReference type="Proteomes" id="UP000092668"/>
    </source>
</evidence>
<name>A0A1B8SL28_9MYCO</name>
<accession>A0A1B8SL28</accession>
<keyword evidence="1" id="KW-1133">Transmembrane helix</keyword>
<dbReference type="AlphaFoldDB" id="A0A1B8SL28"/>
<dbReference type="Proteomes" id="UP000092668">
    <property type="component" value="Unassembled WGS sequence"/>
</dbReference>
<evidence type="ECO:0000313" key="2">
    <source>
        <dbReference type="EMBL" id="OBY33449.1"/>
    </source>
</evidence>
<keyword evidence="3" id="KW-1185">Reference proteome</keyword>
<protein>
    <submittedName>
        <fullName evidence="2">Uncharacterized protein</fullName>
    </submittedName>
</protein>
<reference evidence="2 3" key="1">
    <citation type="submission" date="2015-06" db="EMBL/GenBank/DDBJ databases">
        <title>Genome sequence of Mycobacterium kumamotonense strain Roo.</title>
        <authorList>
            <person name="Greninger A.L."/>
            <person name="Cunningham G."/>
            <person name="Miller S."/>
        </authorList>
    </citation>
    <scope>NUCLEOTIDE SEQUENCE [LARGE SCALE GENOMIC DNA]</scope>
    <source>
        <strain evidence="2 3">Roo</strain>
    </source>
</reference>
<evidence type="ECO:0000256" key="1">
    <source>
        <dbReference type="SAM" id="Phobius"/>
    </source>
</evidence>
<proteinExistence type="predicted"/>
<dbReference type="RefSeq" id="WP_065286716.1">
    <property type="nucleotide sequence ID" value="NZ_LFOE01000001.1"/>
</dbReference>
<keyword evidence="1" id="KW-0472">Membrane</keyword>
<gene>
    <name evidence="2" type="ORF">ACT18_00415</name>
</gene>
<feature type="transmembrane region" description="Helical" evidence="1">
    <location>
        <begin position="6"/>
        <end position="28"/>
    </location>
</feature>
<dbReference type="EMBL" id="LFOE01000001">
    <property type="protein sequence ID" value="OBY33449.1"/>
    <property type="molecule type" value="Genomic_DNA"/>
</dbReference>